<feature type="domain" description="DUF7732" evidence="4">
    <location>
        <begin position="105"/>
        <end position="168"/>
    </location>
</feature>
<dbReference type="VEuPathDB" id="FungiDB:yc1106_06364"/>
<evidence type="ECO:0000313" key="6">
    <source>
        <dbReference type="Proteomes" id="UP001056012"/>
    </source>
</evidence>
<evidence type="ECO:0000256" key="1">
    <source>
        <dbReference type="SAM" id="MobiDB-lite"/>
    </source>
</evidence>
<feature type="signal peptide" evidence="3">
    <location>
        <begin position="1"/>
        <end position="18"/>
    </location>
</feature>
<keyword evidence="2" id="KW-0812">Transmembrane</keyword>
<protein>
    <recommendedName>
        <fullName evidence="4">DUF7732 domain-containing protein</fullName>
    </recommendedName>
</protein>
<keyword evidence="2" id="KW-0472">Membrane</keyword>
<evidence type="ECO:0000256" key="3">
    <source>
        <dbReference type="SAM" id="SignalP"/>
    </source>
</evidence>
<reference evidence="5" key="1">
    <citation type="submission" date="2021-12" db="EMBL/GenBank/DDBJ databases">
        <title>Curvularia clavata genome.</title>
        <authorList>
            <person name="Cao Y."/>
        </authorList>
    </citation>
    <scope>NUCLEOTIDE SEQUENCE</scope>
    <source>
        <strain evidence="5">Yc1106</strain>
    </source>
</reference>
<feature type="compositionally biased region" description="Low complexity" evidence="1">
    <location>
        <begin position="80"/>
        <end position="99"/>
    </location>
</feature>
<dbReference type="EMBL" id="CP089277">
    <property type="protein sequence ID" value="USP79090.1"/>
    <property type="molecule type" value="Genomic_DNA"/>
</dbReference>
<dbReference type="InterPro" id="IPR056634">
    <property type="entry name" value="DUF7732"/>
</dbReference>
<sequence length="283" mass="29365">MKVSQFLTCLVACQVISAASIPESNNALNLLEERRVVPASELVSPDHTLERRKGGGGRGGSSSGGSSSGSSSGGSGGGRSSSTSSSGGSTRAGSGPSRSFGGGRYYGGGAAVPYSAGTRTPKGLRPGLLLAPAAVLLIMPGFWLYSAYPYHYNNPYRFHNQSAVNNTDNDNDRRWLWARQTQGRNETLPVVCLCQEYSVCGCDENDDQQYLDDLVGNGSYAALNKTLVTVSDVNGTKTLVLNGTLPNGTTAPGGEDGAAASLRVGNYAGYYAIAMLVVAGVML</sequence>
<proteinExistence type="predicted"/>
<evidence type="ECO:0000259" key="4">
    <source>
        <dbReference type="Pfam" id="PF24866"/>
    </source>
</evidence>
<accession>A0A9Q9DUK3</accession>
<dbReference type="AlphaFoldDB" id="A0A9Q9DUK3"/>
<dbReference type="PANTHER" id="PTHR42091:SF1">
    <property type="entry name" value="CONSERVED GLYCINE-RICH PROTEIN (AFU_ORTHOLOGUE AFUA_7G02440)"/>
    <property type="match status" value="1"/>
</dbReference>
<feature type="region of interest" description="Disordered" evidence="1">
    <location>
        <begin position="41"/>
        <end position="100"/>
    </location>
</feature>
<gene>
    <name evidence="5" type="ORF">yc1106_06364</name>
</gene>
<name>A0A9Q9DUK3_CURCL</name>
<evidence type="ECO:0000256" key="2">
    <source>
        <dbReference type="SAM" id="Phobius"/>
    </source>
</evidence>
<dbReference type="Pfam" id="PF24866">
    <property type="entry name" value="DUF7732"/>
    <property type="match status" value="2"/>
</dbReference>
<keyword evidence="3" id="KW-0732">Signal</keyword>
<feature type="compositionally biased region" description="Gly residues" evidence="1">
    <location>
        <begin position="56"/>
        <end position="79"/>
    </location>
</feature>
<evidence type="ECO:0000313" key="5">
    <source>
        <dbReference type="EMBL" id="USP79090.1"/>
    </source>
</evidence>
<dbReference type="PANTHER" id="PTHR42091">
    <property type="entry name" value="CONSERVED GLYCINE-RICH PROTEIN (AFU_ORTHOLOGUE AFUA_7G02440)"/>
    <property type="match status" value="1"/>
</dbReference>
<feature type="chain" id="PRO_5040475382" description="DUF7732 domain-containing protein" evidence="3">
    <location>
        <begin position="19"/>
        <end position="283"/>
    </location>
</feature>
<dbReference type="Proteomes" id="UP001056012">
    <property type="component" value="Chromosome 4"/>
</dbReference>
<keyword evidence="2" id="KW-1133">Transmembrane helix</keyword>
<organism evidence="5 6">
    <name type="scientific">Curvularia clavata</name>
    <dbReference type="NCBI Taxonomy" id="95742"/>
    <lineage>
        <taxon>Eukaryota</taxon>
        <taxon>Fungi</taxon>
        <taxon>Dikarya</taxon>
        <taxon>Ascomycota</taxon>
        <taxon>Pezizomycotina</taxon>
        <taxon>Dothideomycetes</taxon>
        <taxon>Pleosporomycetidae</taxon>
        <taxon>Pleosporales</taxon>
        <taxon>Pleosporineae</taxon>
        <taxon>Pleosporaceae</taxon>
        <taxon>Curvularia</taxon>
    </lineage>
</organism>
<keyword evidence="6" id="KW-1185">Reference proteome</keyword>
<feature type="transmembrane region" description="Helical" evidence="2">
    <location>
        <begin position="128"/>
        <end position="148"/>
    </location>
</feature>
<feature type="domain" description="DUF7732" evidence="4">
    <location>
        <begin position="173"/>
        <end position="249"/>
    </location>
</feature>
<dbReference type="OrthoDB" id="5425547at2759"/>